<dbReference type="AlphaFoldDB" id="A0A2T0JZ53"/>
<reference evidence="2 3" key="1">
    <citation type="submission" date="2018-03" db="EMBL/GenBank/DDBJ databases">
        <title>Genomic Encyclopedia of Archaeal and Bacterial Type Strains, Phase II (KMG-II): from individual species to whole genera.</title>
        <authorList>
            <person name="Goeker M."/>
        </authorList>
    </citation>
    <scope>NUCLEOTIDE SEQUENCE [LARGE SCALE GENOMIC DNA]</scope>
    <source>
        <strain evidence="2 3">DSM 43146</strain>
    </source>
</reference>
<keyword evidence="1" id="KW-1133">Transmembrane helix</keyword>
<feature type="transmembrane region" description="Helical" evidence="1">
    <location>
        <begin position="230"/>
        <end position="249"/>
    </location>
</feature>
<keyword evidence="1" id="KW-0812">Transmembrane</keyword>
<proteinExistence type="predicted"/>
<evidence type="ECO:0000313" key="3">
    <source>
        <dbReference type="Proteomes" id="UP000239415"/>
    </source>
</evidence>
<keyword evidence="1" id="KW-0472">Membrane</keyword>
<organism evidence="2 3">
    <name type="scientific">Actinoplanes italicus</name>
    <dbReference type="NCBI Taxonomy" id="113567"/>
    <lineage>
        <taxon>Bacteria</taxon>
        <taxon>Bacillati</taxon>
        <taxon>Actinomycetota</taxon>
        <taxon>Actinomycetes</taxon>
        <taxon>Micromonosporales</taxon>
        <taxon>Micromonosporaceae</taxon>
        <taxon>Actinoplanes</taxon>
    </lineage>
</organism>
<dbReference type="EMBL" id="PVMZ01000023">
    <property type="protein sequence ID" value="PRX14781.1"/>
    <property type="molecule type" value="Genomic_DNA"/>
</dbReference>
<protein>
    <recommendedName>
        <fullName evidence="4">RING-type E3 ubiquitin transferase</fullName>
    </recommendedName>
</protein>
<name>A0A2T0JZ53_9ACTN</name>
<dbReference type="Proteomes" id="UP000239415">
    <property type="component" value="Unassembled WGS sequence"/>
</dbReference>
<accession>A0A2T0JZ53</accession>
<keyword evidence="3" id="KW-1185">Reference proteome</keyword>
<evidence type="ECO:0000313" key="2">
    <source>
        <dbReference type="EMBL" id="PRX14781.1"/>
    </source>
</evidence>
<feature type="transmembrane region" description="Helical" evidence="1">
    <location>
        <begin position="6"/>
        <end position="29"/>
    </location>
</feature>
<evidence type="ECO:0000256" key="1">
    <source>
        <dbReference type="SAM" id="Phobius"/>
    </source>
</evidence>
<comment type="caution">
    <text evidence="2">The sequence shown here is derived from an EMBL/GenBank/DDBJ whole genome shotgun (WGS) entry which is preliminary data.</text>
</comment>
<evidence type="ECO:0008006" key="4">
    <source>
        <dbReference type="Google" id="ProtNLM"/>
    </source>
</evidence>
<sequence length="250" mass="27495">MTVATVAFCIGMLLVAGSGIFLLLILSDLRGLWTLRRLRPVPIGDARGRVALEGVTEYGTAGRQVAPVTGEDCVWWRVTLLREPARYTPSGESGPDHDVVLEIESPAWATLTDRDHRIPVDPRLVAPSRLLFDPIMTDPQPYIVTRVEHSLAKPVPLPPLAAEAAADLRRSERLHLTEVRVPRGRQIFALGRAGRRGLTPSRSGLTVFTQQSRAEVIATRREDIRTGRTAILWLILIGLLLAVPSAAYLL</sequence>
<gene>
    <name evidence="2" type="ORF">CLV67_123167</name>
</gene>